<keyword evidence="5" id="KW-1133">Transmembrane helix</keyword>
<dbReference type="KEGG" id="sls:SLINC_4899"/>
<evidence type="ECO:0000256" key="1">
    <source>
        <dbReference type="ARBA" id="ARBA00004141"/>
    </source>
</evidence>
<dbReference type="AlphaFoldDB" id="A0A1B1MF30"/>
<accession>A0A1B1MF30</accession>
<evidence type="ECO:0000256" key="3">
    <source>
        <dbReference type="ARBA" id="ARBA00022448"/>
    </source>
</evidence>
<dbReference type="GO" id="GO:0022857">
    <property type="term" value="F:transmembrane transporter activity"/>
    <property type="evidence" value="ECO:0007669"/>
    <property type="project" value="InterPro"/>
</dbReference>
<dbReference type="PATRIC" id="fig|1915.4.peg.5445"/>
<organism evidence="8 9">
    <name type="scientific">Streptomyces lincolnensis</name>
    <dbReference type="NCBI Taxonomy" id="1915"/>
    <lineage>
        <taxon>Bacteria</taxon>
        <taxon>Bacillati</taxon>
        <taxon>Actinomycetota</taxon>
        <taxon>Actinomycetes</taxon>
        <taxon>Kitasatosporales</taxon>
        <taxon>Streptomycetaceae</taxon>
        <taxon>Streptomyces</taxon>
    </lineage>
</organism>
<sequence length="464" mass="47982">MTTAPAGSATATAPAYGDKVIAVETAGSEPIPDAERHGGPIQLLWTWASPNIEFATVYIGVISVLFFGLSFWQATAALLLGTGLGALTHGILSLDGPRFGVPQMAIGRLSFGYRGNVLPAGVNALVAGVGWFAVNSVSAAFALNTLTGLRPLPSLLLVVTAEIVIGFIGHNFVHTFEKYAFPALAVVFLLAGVWTFKEADLGGSGAGGGIGGFLLAFSAAWGYAAGWNPGASDYSRYLPRTASRLRTAVYPAVGLFVSIAVVSVIGAASATIVAPRDATPTAAFTGHLPGWLSDLVLLAIILGAVSANALNVYSSAMSITSLGLKLPPWLGRGAIVVLCGLAGTAAAWASLADAGHAYEAFLLVIAYWVGPWLGVVLVERWLQARTPDTDLAGRLSDHSFSNLPGITALLAGIVVSVPLFSNQEKYVGWVPDRWPSFGDITCLVGFAVSAGVYAALRGRLGSRA</sequence>
<proteinExistence type="inferred from homology"/>
<dbReference type="STRING" id="1915.SLINC_4899"/>
<dbReference type="RefSeq" id="WP_067437696.1">
    <property type="nucleotide sequence ID" value="NZ_CP016438.1"/>
</dbReference>
<dbReference type="PIRSF" id="PIRSF002744">
    <property type="entry name" value="Pur-cyt_permease"/>
    <property type="match status" value="1"/>
</dbReference>
<dbReference type="EMBL" id="CP016438">
    <property type="protein sequence ID" value="ANS67123.1"/>
    <property type="molecule type" value="Genomic_DNA"/>
</dbReference>
<dbReference type="Proteomes" id="UP000092598">
    <property type="component" value="Chromosome"/>
</dbReference>
<dbReference type="PANTHER" id="PTHR31806">
    <property type="entry name" value="PURINE-CYTOSINE PERMEASE FCY2-RELATED"/>
    <property type="match status" value="1"/>
</dbReference>
<dbReference type="InterPro" id="IPR026030">
    <property type="entry name" value="Pur-cyt_permease_Fcy2/21/22"/>
</dbReference>
<evidence type="ECO:0000256" key="5">
    <source>
        <dbReference type="ARBA" id="ARBA00022989"/>
    </source>
</evidence>
<dbReference type="PANTHER" id="PTHR31806:SF1">
    <property type="entry name" value="PURINE-CYTOSINE PERMEASE FCY2-RELATED"/>
    <property type="match status" value="1"/>
</dbReference>
<dbReference type="OrthoDB" id="9809167at2"/>
<dbReference type="GO" id="GO:0005886">
    <property type="term" value="C:plasma membrane"/>
    <property type="evidence" value="ECO:0007669"/>
    <property type="project" value="TreeGrafter"/>
</dbReference>
<comment type="similarity">
    <text evidence="2 7">Belongs to the purine-cytosine permease (2.A.39) family.</text>
</comment>
<evidence type="ECO:0000256" key="7">
    <source>
        <dbReference type="PIRNR" id="PIRNR002744"/>
    </source>
</evidence>
<evidence type="ECO:0000256" key="2">
    <source>
        <dbReference type="ARBA" id="ARBA00008974"/>
    </source>
</evidence>
<gene>
    <name evidence="8" type="ORF">SLINC_4899</name>
</gene>
<keyword evidence="4" id="KW-0812">Transmembrane</keyword>
<evidence type="ECO:0000256" key="4">
    <source>
        <dbReference type="ARBA" id="ARBA00022692"/>
    </source>
</evidence>
<comment type="subcellular location">
    <subcellularLocation>
        <location evidence="1">Membrane</location>
        <topology evidence="1">Multi-pass membrane protein</topology>
    </subcellularLocation>
</comment>
<keyword evidence="3 7" id="KW-0813">Transport</keyword>
<dbReference type="Gene3D" id="1.10.4160.10">
    <property type="entry name" value="Hydantoin permease"/>
    <property type="match status" value="1"/>
</dbReference>
<keyword evidence="6 7" id="KW-0472">Membrane</keyword>
<evidence type="ECO:0000313" key="8">
    <source>
        <dbReference type="EMBL" id="ANS67123.1"/>
    </source>
</evidence>
<evidence type="ECO:0000256" key="6">
    <source>
        <dbReference type="ARBA" id="ARBA00023136"/>
    </source>
</evidence>
<name>A0A1B1MF30_STRLN</name>
<evidence type="ECO:0000313" key="9">
    <source>
        <dbReference type="Proteomes" id="UP000092598"/>
    </source>
</evidence>
<keyword evidence="9" id="KW-1185">Reference proteome</keyword>
<protein>
    <submittedName>
        <fullName evidence="8">Permease for cytosine/purines uracil thiamine allantoin</fullName>
    </submittedName>
</protein>
<dbReference type="Pfam" id="PF02133">
    <property type="entry name" value="Transp_cyt_pur"/>
    <property type="match status" value="1"/>
</dbReference>
<reference evidence="8 9" key="1">
    <citation type="submission" date="2016-07" db="EMBL/GenBank/DDBJ databases">
        <title>Enhancement of antibiotic productionsby engineered nitrateutilization in actinobacteria.</title>
        <authorList>
            <person name="Meng S.C."/>
        </authorList>
    </citation>
    <scope>NUCLEOTIDE SEQUENCE [LARGE SCALE GENOMIC DNA]</scope>
    <source>
        <strain evidence="8 9">NRRL 2936</strain>
    </source>
</reference>
<dbReference type="InterPro" id="IPR001248">
    <property type="entry name" value="Pur-cyt_permease"/>
</dbReference>